<reference evidence="1" key="1">
    <citation type="submission" date="2018-02" db="EMBL/GenBank/DDBJ databases">
        <title>Rhizophora mucronata_Transcriptome.</title>
        <authorList>
            <person name="Meera S.P."/>
            <person name="Sreeshan A."/>
            <person name="Augustine A."/>
        </authorList>
    </citation>
    <scope>NUCLEOTIDE SEQUENCE</scope>
    <source>
        <tissue evidence="1">Leaf</tissue>
    </source>
</reference>
<organism evidence="1">
    <name type="scientific">Rhizophora mucronata</name>
    <name type="common">Asiatic mangrove</name>
    <dbReference type="NCBI Taxonomy" id="61149"/>
    <lineage>
        <taxon>Eukaryota</taxon>
        <taxon>Viridiplantae</taxon>
        <taxon>Streptophyta</taxon>
        <taxon>Embryophyta</taxon>
        <taxon>Tracheophyta</taxon>
        <taxon>Spermatophyta</taxon>
        <taxon>Magnoliopsida</taxon>
        <taxon>eudicotyledons</taxon>
        <taxon>Gunneridae</taxon>
        <taxon>Pentapetalae</taxon>
        <taxon>rosids</taxon>
        <taxon>fabids</taxon>
        <taxon>Malpighiales</taxon>
        <taxon>Rhizophoraceae</taxon>
        <taxon>Rhizophora</taxon>
    </lineage>
</organism>
<sequence>MFSFLKYSLLTYVLRNQ</sequence>
<name>A0A2P2QDV2_RHIMU</name>
<accession>A0A2P2QDV2</accession>
<evidence type="ECO:0000313" key="1">
    <source>
        <dbReference type="EMBL" id="MBX65149.1"/>
    </source>
</evidence>
<dbReference type="AlphaFoldDB" id="A0A2P2QDV2"/>
<proteinExistence type="predicted"/>
<protein>
    <submittedName>
        <fullName evidence="1">Uncharacterized protein</fullName>
    </submittedName>
</protein>
<dbReference type="EMBL" id="GGEC01084665">
    <property type="protein sequence ID" value="MBX65149.1"/>
    <property type="molecule type" value="Transcribed_RNA"/>
</dbReference>